<dbReference type="AlphaFoldDB" id="A0AAD9AEY7"/>
<organism evidence="5 6">
    <name type="scientific">Colletotrichum chrysophilum</name>
    <dbReference type="NCBI Taxonomy" id="1836956"/>
    <lineage>
        <taxon>Eukaryota</taxon>
        <taxon>Fungi</taxon>
        <taxon>Dikarya</taxon>
        <taxon>Ascomycota</taxon>
        <taxon>Pezizomycotina</taxon>
        <taxon>Sordariomycetes</taxon>
        <taxon>Hypocreomycetidae</taxon>
        <taxon>Glomerellales</taxon>
        <taxon>Glomerellaceae</taxon>
        <taxon>Colletotrichum</taxon>
        <taxon>Colletotrichum gloeosporioides species complex</taxon>
    </lineage>
</organism>
<evidence type="ECO:0000313" key="5">
    <source>
        <dbReference type="EMBL" id="KAK1846938.1"/>
    </source>
</evidence>
<keyword evidence="1" id="KW-0677">Repeat</keyword>
<dbReference type="PROSITE" id="PS50297">
    <property type="entry name" value="ANK_REP_REGION"/>
    <property type="match status" value="1"/>
</dbReference>
<keyword evidence="6" id="KW-1185">Reference proteome</keyword>
<name>A0AAD9AEY7_9PEZI</name>
<keyword evidence="2 3" id="KW-0040">ANK repeat</keyword>
<sequence length="413" mass="46336">MNPTLPDSPPSAHAEQIRLMKERIHLLNEVSEALHQNTHPVDERKTRRNLSETARFAHLSPLPPALPRPEYSLIAHLISLDDEEDRFYVACENGSVEEVASFVQQTNSPSQAVLQHGLEQASFGNQPAVARYLLERGTPLHGNVFSRARRVKTKDRSFYLEDVTIFDRTQSGREDTLIPLIRVFLDFGWHPNQAWRRATCNECKTPLPYEGCIANTPLFELLLQHGADPNIAADSRSPDGEEPPLNRHGGDALNSAARLGDTQLFNLLLSHGADPSFADPLHSIVSCQIMPADLRGSWLDAHSFAQTPFSPRRRAMAEHILESGAAGVDDVRRLLYCDILDRQRGDSYETTAFARACAGQDWEFAEWLLEKGADPELCMGLALLRQYWSEPWVGPTKPEAVRELIERVKGRKA</sequence>
<dbReference type="Proteomes" id="UP001243330">
    <property type="component" value="Unassembled WGS sequence"/>
</dbReference>
<dbReference type="Gene3D" id="1.25.40.20">
    <property type="entry name" value="Ankyrin repeat-containing domain"/>
    <property type="match status" value="2"/>
</dbReference>
<feature type="repeat" description="ANK" evidence="3">
    <location>
        <begin position="248"/>
        <end position="280"/>
    </location>
</feature>
<dbReference type="InterPro" id="IPR002110">
    <property type="entry name" value="Ankyrin_rpt"/>
</dbReference>
<evidence type="ECO:0000256" key="4">
    <source>
        <dbReference type="SAM" id="MobiDB-lite"/>
    </source>
</evidence>
<accession>A0AAD9AEY7</accession>
<gene>
    <name evidence="5" type="ORF">CCHR01_10453</name>
</gene>
<dbReference type="PANTHER" id="PTHR24189">
    <property type="entry name" value="MYOTROPHIN"/>
    <property type="match status" value="1"/>
</dbReference>
<dbReference type="PROSITE" id="PS50088">
    <property type="entry name" value="ANK_REPEAT"/>
    <property type="match status" value="1"/>
</dbReference>
<protein>
    <submittedName>
        <fullName evidence="5">Ankyrin repeat protein</fullName>
    </submittedName>
</protein>
<comment type="caution">
    <text evidence="5">The sequence shown here is derived from an EMBL/GenBank/DDBJ whole genome shotgun (WGS) entry which is preliminary data.</text>
</comment>
<dbReference type="InterPro" id="IPR050745">
    <property type="entry name" value="Multifunctional_regulatory"/>
</dbReference>
<dbReference type="InterPro" id="IPR036770">
    <property type="entry name" value="Ankyrin_rpt-contain_sf"/>
</dbReference>
<feature type="region of interest" description="Disordered" evidence="4">
    <location>
        <begin position="230"/>
        <end position="252"/>
    </location>
</feature>
<dbReference type="SMART" id="SM00248">
    <property type="entry name" value="ANK"/>
    <property type="match status" value="4"/>
</dbReference>
<reference evidence="5" key="1">
    <citation type="submission" date="2023-01" db="EMBL/GenBank/DDBJ databases">
        <title>Colletotrichum chrysophilum M932 genome sequence.</title>
        <authorList>
            <person name="Baroncelli R."/>
        </authorList>
    </citation>
    <scope>NUCLEOTIDE SEQUENCE</scope>
    <source>
        <strain evidence="5">M932</strain>
    </source>
</reference>
<proteinExistence type="predicted"/>
<dbReference type="EMBL" id="JAQOWY010000219">
    <property type="protein sequence ID" value="KAK1846938.1"/>
    <property type="molecule type" value="Genomic_DNA"/>
</dbReference>
<dbReference type="PANTHER" id="PTHR24189:SF50">
    <property type="entry name" value="ANKYRIN REPEAT AND SOCS BOX PROTEIN 2"/>
    <property type="match status" value="1"/>
</dbReference>
<evidence type="ECO:0000256" key="1">
    <source>
        <dbReference type="ARBA" id="ARBA00022737"/>
    </source>
</evidence>
<evidence type="ECO:0000256" key="3">
    <source>
        <dbReference type="PROSITE-ProRule" id="PRU00023"/>
    </source>
</evidence>
<feature type="compositionally biased region" description="Basic and acidic residues" evidence="4">
    <location>
        <begin position="236"/>
        <end position="250"/>
    </location>
</feature>
<dbReference type="SUPFAM" id="SSF48403">
    <property type="entry name" value="Ankyrin repeat"/>
    <property type="match status" value="1"/>
</dbReference>
<evidence type="ECO:0000256" key="2">
    <source>
        <dbReference type="ARBA" id="ARBA00023043"/>
    </source>
</evidence>
<evidence type="ECO:0000313" key="6">
    <source>
        <dbReference type="Proteomes" id="UP001243330"/>
    </source>
</evidence>